<dbReference type="OrthoDB" id="9816357at2"/>
<dbReference type="PATRIC" id="fig|1121338.3.peg.467"/>
<feature type="domain" description="Fe/B12 periplasmic-binding" evidence="4">
    <location>
        <begin position="75"/>
        <end position="335"/>
    </location>
</feature>
<evidence type="ECO:0000313" key="6">
    <source>
        <dbReference type="Proteomes" id="UP000075531"/>
    </source>
</evidence>
<dbReference type="Gene3D" id="3.40.50.1980">
    <property type="entry name" value="Nitrogenase molybdenum iron protein domain"/>
    <property type="match status" value="2"/>
</dbReference>
<dbReference type="AlphaFoldDB" id="A0A151B701"/>
<sequence length="337" mass="37602">MKKKLAFSIVLMVTMIFLLSACGNGGTSDTGKSNNTKEVSVKDNVNKNINNDNVKVIKFVDDMGKEVVMKQPAKRIISLYSAHTENLFALGLDKEIIGVSKSDRFPEAVKTKKAYSFKDDPETIIAAKPDLVLIRTMIAKGYPDFVKALENAGINVVTLYVTDFNDFDDYINKLGMLTGKEKEAKEKLKEFHKTIDEIKAKAEKITKKKKVYFESRKKNYQTATPNSFAGTALKLVGAENIASDLEVSKKSSTVVSYGEEKLLSKANDIDVFVAQKGVMNKTVSIDEIKSRPGFDKIKAVKNGDIYIIDEKLISASNFRFAEGLKLLQKMIYPELYK</sequence>
<comment type="caution">
    <text evidence="5">The sequence shown here is derived from an EMBL/GenBank/DDBJ whole genome shotgun (WGS) entry which is preliminary data.</text>
</comment>
<dbReference type="PROSITE" id="PS50983">
    <property type="entry name" value="FE_B12_PBP"/>
    <property type="match status" value="1"/>
</dbReference>
<dbReference type="PROSITE" id="PS51257">
    <property type="entry name" value="PROKAR_LIPOPROTEIN"/>
    <property type="match status" value="1"/>
</dbReference>
<dbReference type="SUPFAM" id="SSF53807">
    <property type="entry name" value="Helical backbone' metal receptor"/>
    <property type="match status" value="1"/>
</dbReference>
<dbReference type="RefSeq" id="WP_066821999.1">
    <property type="nucleotide sequence ID" value="NZ_LTBA01000002.1"/>
</dbReference>
<protein>
    <submittedName>
        <fullName evidence="5">Putative ABC transporter solute-binding protein YclQ</fullName>
    </submittedName>
</protein>
<evidence type="ECO:0000256" key="1">
    <source>
        <dbReference type="ARBA" id="ARBA00008814"/>
    </source>
</evidence>
<evidence type="ECO:0000256" key="3">
    <source>
        <dbReference type="SAM" id="SignalP"/>
    </source>
</evidence>
<evidence type="ECO:0000259" key="4">
    <source>
        <dbReference type="PROSITE" id="PS50983"/>
    </source>
</evidence>
<evidence type="ECO:0000313" key="5">
    <source>
        <dbReference type="EMBL" id="KYH35522.1"/>
    </source>
</evidence>
<dbReference type="PANTHER" id="PTHR30535">
    <property type="entry name" value="VITAMIN B12-BINDING PROTEIN"/>
    <property type="match status" value="1"/>
</dbReference>
<gene>
    <name evidence="5" type="primary">yclQ</name>
    <name evidence="5" type="ORF">CLTEP_04610</name>
</gene>
<comment type="similarity">
    <text evidence="1">Belongs to the bacterial solute-binding protein 8 family.</text>
</comment>
<name>A0A151B701_9CLOT</name>
<keyword evidence="6" id="KW-1185">Reference proteome</keyword>
<dbReference type="STRING" id="1121338.CLTEP_04610"/>
<feature type="signal peptide" evidence="3">
    <location>
        <begin position="1"/>
        <end position="20"/>
    </location>
</feature>
<accession>A0A151B701</accession>
<dbReference type="InterPro" id="IPR050902">
    <property type="entry name" value="ABC_Transporter_SBP"/>
</dbReference>
<proteinExistence type="inferred from homology"/>
<dbReference type="Pfam" id="PF01497">
    <property type="entry name" value="Peripla_BP_2"/>
    <property type="match status" value="1"/>
</dbReference>
<keyword evidence="3" id="KW-0732">Signal</keyword>
<dbReference type="PANTHER" id="PTHR30535:SF34">
    <property type="entry name" value="MOLYBDATE-BINDING PROTEIN MOLA"/>
    <property type="match status" value="1"/>
</dbReference>
<feature type="chain" id="PRO_5039032149" evidence="3">
    <location>
        <begin position="21"/>
        <end position="337"/>
    </location>
</feature>
<dbReference type="EMBL" id="LTBA01000002">
    <property type="protein sequence ID" value="KYH35522.1"/>
    <property type="molecule type" value="Genomic_DNA"/>
</dbReference>
<feature type="coiled-coil region" evidence="2">
    <location>
        <begin position="181"/>
        <end position="208"/>
    </location>
</feature>
<dbReference type="InterPro" id="IPR002491">
    <property type="entry name" value="ABC_transptr_periplasmic_BD"/>
</dbReference>
<evidence type="ECO:0000256" key="2">
    <source>
        <dbReference type="SAM" id="Coils"/>
    </source>
</evidence>
<dbReference type="GO" id="GO:0071281">
    <property type="term" value="P:cellular response to iron ion"/>
    <property type="evidence" value="ECO:0007669"/>
    <property type="project" value="TreeGrafter"/>
</dbReference>
<dbReference type="Proteomes" id="UP000075531">
    <property type="component" value="Unassembled WGS sequence"/>
</dbReference>
<reference evidence="5 6" key="1">
    <citation type="submission" date="2016-02" db="EMBL/GenBank/DDBJ databases">
        <title>Genome sequence of Clostridium tepidiprofundi DSM 19306.</title>
        <authorList>
            <person name="Poehlein A."/>
            <person name="Daniel R."/>
        </authorList>
    </citation>
    <scope>NUCLEOTIDE SEQUENCE [LARGE SCALE GENOMIC DNA]</scope>
    <source>
        <strain evidence="5 6">DSM 19306</strain>
    </source>
</reference>
<keyword evidence="2" id="KW-0175">Coiled coil</keyword>
<organism evidence="5 6">
    <name type="scientific">Clostridium tepidiprofundi DSM 19306</name>
    <dbReference type="NCBI Taxonomy" id="1121338"/>
    <lineage>
        <taxon>Bacteria</taxon>
        <taxon>Bacillati</taxon>
        <taxon>Bacillota</taxon>
        <taxon>Clostridia</taxon>
        <taxon>Eubacteriales</taxon>
        <taxon>Clostridiaceae</taxon>
        <taxon>Clostridium</taxon>
    </lineage>
</organism>